<evidence type="ECO:0000313" key="3">
    <source>
        <dbReference type="Proteomes" id="UP000046090"/>
    </source>
</evidence>
<dbReference type="RefSeq" id="WP_015106773.1">
    <property type="nucleotide sequence ID" value="NZ_CDMK01000002.1"/>
</dbReference>
<evidence type="ECO:0000259" key="1">
    <source>
        <dbReference type="PROSITE" id="PS50035"/>
    </source>
</evidence>
<dbReference type="Gene3D" id="3.30.870.10">
    <property type="entry name" value="Endonuclease Chain A"/>
    <property type="match status" value="2"/>
</dbReference>
<gene>
    <name evidence="2" type="ORF">HHE01_04490</name>
</gene>
<reference evidence="3" key="1">
    <citation type="submission" date="2014-12" db="EMBL/GenBank/DDBJ databases">
        <authorList>
            <person name="Smet A."/>
        </authorList>
    </citation>
    <scope>NUCLEOTIDE SEQUENCE [LARGE SCALE GENOMIC DNA]</scope>
</reference>
<name>A0A0K2Y720_HELHE</name>
<dbReference type="SUPFAM" id="SSF56024">
    <property type="entry name" value="Phospholipase D/nuclease"/>
    <property type="match status" value="2"/>
</dbReference>
<dbReference type="GeneID" id="76197165"/>
<organism evidence="2 3">
    <name type="scientific">Helicobacter heilmannii</name>
    <dbReference type="NCBI Taxonomy" id="35817"/>
    <lineage>
        <taxon>Bacteria</taxon>
        <taxon>Pseudomonadati</taxon>
        <taxon>Campylobacterota</taxon>
        <taxon>Epsilonproteobacteria</taxon>
        <taxon>Campylobacterales</taxon>
        <taxon>Helicobacteraceae</taxon>
        <taxon>Helicobacter</taxon>
    </lineage>
</organism>
<dbReference type="GO" id="GO:0030572">
    <property type="term" value="F:phosphatidyltransferase activity"/>
    <property type="evidence" value="ECO:0007669"/>
    <property type="project" value="UniProtKB-ARBA"/>
</dbReference>
<dbReference type="EMBL" id="CDMK01000002">
    <property type="protein sequence ID" value="CRI34648.1"/>
    <property type="molecule type" value="Genomic_DNA"/>
</dbReference>
<dbReference type="PROSITE" id="PS50035">
    <property type="entry name" value="PLD"/>
    <property type="match status" value="2"/>
</dbReference>
<dbReference type="PROSITE" id="PS51257">
    <property type="entry name" value="PROKAR_LIPOPROTEIN"/>
    <property type="match status" value="1"/>
</dbReference>
<keyword evidence="2" id="KW-0808">Transferase</keyword>
<protein>
    <submittedName>
        <fullName evidence="2">Cardiolipin synthetase</fullName>
        <ecNumber evidence="2">2.7.8.-</ecNumber>
    </submittedName>
</protein>
<keyword evidence="3" id="KW-1185">Reference proteome</keyword>
<dbReference type="PANTHER" id="PTHR21248">
    <property type="entry name" value="CARDIOLIPIN SYNTHASE"/>
    <property type="match status" value="1"/>
</dbReference>
<dbReference type="Pfam" id="PF13091">
    <property type="entry name" value="PLDc_2"/>
    <property type="match status" value="2"/>
</dbReference>
<dbReference type="Proteomes" id="UP000046090">
    <property type="component" value="Unassembled WGS sequence"/>
</dbReference>
<dbReference type="SMART" id="SM00155">
    <property type="entry name" value="PLDc"/>
    <property type="match status" value="2"/>
</dbReference>
<dbReference type="EC" id="2.7.8.-" evidence="2"/>
<dbReference type="CDD" id="cd09111">
    <property type="entry name" value="PLDc_ymdC_like_1"/>
    <property type="match status" value="1"/>
</dbReference>
<feature type="domain" description="PLD phosphodiesterase" evidence="1">
    <location>
        <begin position="409"/>
        <end position="436"/>
    </location>
</feature>
<dbReference type="InterPro" id="IPR001736">
    <property type="entry name" value="PLipase_D/transphosphatidylase"/>
</dbReference>
<proteinExistence type="predicted"/>
<evidence type="ECO:0000313" key="2">
    <source>
        <dbReference type="EMBL" id="CRI34648.1"/>
    </source>
</evidence>
<dbReference type="CDD" id="cd09113">
    <property type="entry name" value="PLDc_ymdC_like_2"/>
    <property type="match status" value="1"/>
</dbReference>
<accession>A0A0K2Y720</accession>
<dbReference type="PANTHER" id="PTHR21248:SF12">
    <property type="entry name" value="CARDIOLIPIN SYNTHASE C"/>
    <property type="match status" value="1"/>
</dbReference>
<dbReference type="InterPro" id="IPR025202">
    <property type="entry name" value="PLD-like_dom"/>
</dbReference>
<feature type="domain" description="PLD phosphodiesterase" evidence="1">
    <location>
        <begin position="167"/>
        <end position="194"/>
    </location>
</feature>
<dbReference type="GO" id="GO:0032049">
    <property type="term" value="P:cardiolipin biosynthetic process"/>
    <property type="evidence" value="ECO:0007669"/>
    <property type="project" value="UniProtKB-ARBA"/>
</dbReference>
<dbReference type="AlphaFoldDB" id="A0A0K2Y720"/>
<sequence length="519" mass="59533">MQRFLWVCLLLYPLFLGGCLATIAKKRPDHIHLLESYQPLKTLLGQVYAQTLNQNPKQSLGFILQDGDRALLQRIALIRLATHNIDIQTYLYKNDISSRVMMSELYKAANRGVKVRLLIDDNGLDSDMSDIIMLNTHPNIDVKIFNPYHVRNKGLRYLEMMACYDRIKKRMHNKIFIVDNVALVIGGRNIADVYFDNDLDENFLDTDALFLGAVSLKAKQSFLEYWNFKGAIPANLLPSHRKLKKYAKTYAKSLSKLLLGEQSTYDKEVQAFIQKFINKQNKGYLGRAYFIADRPEKIYALNPTSPINHALQEILKHTTNSLYIASSYLIPGPALLKTFQQKLSEGLELSILTNSLASTDAIVVYGAWERYAKKLVKAGANVYETKSELSRYIKYTRKGGVHFKIKGRLKNSLHSKILIFDSQLTWIGSFNLDARSAQINTESVVVFDNPGFALYLQRRMQEQMRGSWHLILEKHALHSKLIWEGVEDGQVVRHNTPPDTSPFLRFIKNWSKILPEDEL</sequence>